<dbReference type="InterPro" id="IPR057365">
    <property type="entry name" value="URGCP"/>
</dbReference>
<evidence type="ECO:0000256" key="1">
    <source>
        <dbReference type="ARBA" id="ARBA00006828"/>
    </source>
</evidence>
<dbReference type="STRING" id="48698.ENSPFOP00000020816"/>
<dbReference type="PROSITE" id="PS51717">
    <property type="entry name" value="G_VLIG"/>
    <property type="match status" value="1"/>
</dbReference>
<reference evidence="4" key="1">
    <citation type="submission" date="2013-10" db="EMBL/GenBank/DDBJ databases">
        <authorList>
            <person name="Schartl M."/>
            <person name="Warren W."/>
        </authorList>
    </citation>
    <scope>NUCLEOTIDE SEQUENCE [LARGE SCALE GENOMIC DNA]</scope>
    <source>
        <strain evidence="4">female</strain>
    </source>
</reference>
<dbReference type="AlphaFoldDB" id="A0A087YS13"/>
<gene>
    <name evidence="3" type="primary">URGCP</name>
</gene>
<dbReference type="InterPro" id="IPR030383">
    <property type="entry name" value="G_VLIG_dom"/>
</dbReference>
<dbReference type="Gene3D" id="3.40.50.300">
    <property type="entry name" value="P-loop containing nucleotide triphosphate hydrolases"/>
    <property type="match status" value="1"/>
</dbReference>
<dbReference type="OMA" id="CGDITHR"/>
<accession>A0A087YS13</accession>
<evidence type="ECO:0000259" key="2">
    <source>
        <dbReference type="PROSITE" id="PS51717"/>
    </source>
</evidence>
<name>A0A087YS13_POEFO</name>
<sequence length="818" mass="93605">MTELGLREVLTKIGLEDEYDTKLKISQILQIIQHDTSEINIETPESLTEAFLRRLLMCDTNARSVKCVSSDLEMDKKNAINPLDLIAGLFLCSDKFLQQNMVGKMVQCQFAVPLLLPNIETRELTMMLWSMREIVRNFTPLQQAFRGTGSEERLVFSEMPLVSFVRLGKHFLSKSQMLNKLLSNTEQYHDIFYHSALECGDVPRRISEGLVEFSWYLPCGNRSVDKFSEPMAVANLRGDIRSFDKQFTFLCQSSAVVYILCEESEVEYFKYLQGKQVQAKLILISSKRGKSFRLKMLTVEPNLKTTNLSETKTTETELVRPLQESVSEMLGKKSKKVSLENLAERARCCEILVDDDSDECRSALKNARKITARIDKISEFKDEELPTQGNIWKAISWVQTEHWRLRKVGKIKLEEYHKTLEREEKEFKKKQQRFEMTTTMSNFLNGLSASEVHRSYFLKWLEMTLEDLSRHQLSALLNQYVTLKMKCPKETDKIADVDQQISISSLQIKHFFRECGQRYTCMADVPEFSNLRRKVEQLPMFAAQMLLDGVPLELVDGDAANIPLTWINAVLTELHSLIQSNSKVKVISVIGVENSGKSTLLNTMFGTRFAVDKGMCTRGAFMQMITVSKHVKSKIGCDCIMLIDTEGLKAHKIVQDDHSHERDIEVACLAVALSDITIINISKDASVEKEFLRMVLNALTRVKVEDKKPLCHFVQVHMTGLPASDQKKRDKALLEQLNVMIQRDLQIKATKLADVVSYDSSTWIWHLPSVWRGTPPMASYSSDYSKTAQALKRCLLTDLSKCPERGDLMDFAKRIESY</sequence>
<proteinExistence type="inferred from homology"/>
<evidence type="ECO:0000313" key="3">
    <source>
        <dbReference type="Ensembl" id="ENSPFOP00000020816.1"/>
    </source>
</evidence>
<dbReference type="eggNOG" id="ENOG502QVVR">
    <property type="taxonomic scope" value="Eukaryota"/>
</dbReference>
<dbReference type="PANTHER" id="PTHR14819">
    <property type="entry name" value="GTP-BINDING"/>
    <property type="match status" value="1"/>
</dbReference>
<dbReference type="GeneTree" id="ENSGT00940000154390"/>
<evidence type="ECO:0000313" key="4">
    <source>
        <dbReference type="Proteomes" id="UP000028760"/>
    </source>
</evidence>
<dbReference type="PANTHER" id="PTHR14819:SF9">
    <property type="entry name" value="UP-REGULATOR OF CELL PROLIFERATION-LIKE"/>
    <property type="match status" value="1"/>
</dbReference>
<keyword evidence="4" id="KW-1185">Reference proteome</keyword>
<dbReference type="Pfam" id="PF25683">
    <property type="entry name" value="URGCP_GTPase"/>
    <property type="match status" value="1"/>
</dbReference>
<reference evidence="3" key="2">
    <citation type="submission" date="2025-08" db="UniProtKB">
        <authorList>
            <consortium name="Ensembl"/>
        </authorList>
    </citation>
    <scope>IDENTIFICATION</scope>
</reference>
<dbReference type="InterPro" id="IPR052986">
    <property type="entry name" value="VLIG_GTPase"/>
</dbReference>
<dbReference type="Proteomes" id="UP000028760">
    <property type="component" value="Unassembled WGS sequence"/>
</dbReference>
<dbReference type="EMBL" id="AYCK01001713">
    <property type="status" value="NOT_ANNOTATED_CDS"/>
    <property type="molecule type" value="Genomic_DNA"/>
</dbReference>
<feature type="domain" description="VLIG-type G" evidence="2">
    <location>
        <begin position="581"/>
        <end position="818"/>
    </location>
</feature>
<dbReference type="GO" id="GO:0005525">
    <property type="term" value="F:GTP binding"/>
    <property type="evidence" value="ECO:0007669"/>
    <property type="project" value="InterPro"/>
</dbReference>
<dbReference type="SUPFAM" id="SSF52540">
    <property type="entry name" value="P-loop containing nucleoside triphosphate hydrolases"/>
    <property type="match status" value="1"/>
</dbReference>
<reference evidence="3" key="3">
    <citation type="submission" date="2025-09" db="UniProtKB">
        <authorList>
            <consortium name="Ensembl"/>
        </authorList>
    </citation>
    <scope>IDENTIFICATION</scope>
</reference>
<dbReference type="Pfam" id="PF25496">
    <property type="entry name" value="URGCP"/>
    <property type="match status" value="1"/>
</dbReference>
<dbReference type="InterPro" id="IPR027417">
    <property type="entry name" value="P-loop_NTPase"/>
</dbReference>
<dbReference type="Ensembl" id="ENSPFOT00000020842.1">
    <property type="protein sequence ID" value="ENSPFOP00000020816.1"/>
    <property type="gene ID" value="ENSPFOG00000020692.1"/>
</dbReference>
<organism evidence="3 4">
    <name type="scientific">Poecilia formosa</name>
    <name type="common">Amazon molly</name>
    <name type="synonym">Limia formosa</name>
    <dbReference type="NCBI Taxonomy" id="48698"/>
    <lineage>
        <taxon>Eukaryota</taxon>
        <taxon>Metazoa</taxon>
        <taxon>Chordata</taxon>
        <taxon>Craniata</taxon>
        <taxon>Vertebrata</taxon>
        <taxon>Euteleostomi</taxon>
        <taxon>Actinopterygii</taxon>
        <taxon>Neopterygii</taxon>
        <taxon>Teleostei</taxon>
        <taxon>Neoteleostei</taxon>
        <taxon>Acanthomorphata</taxon>
        <taxon>Ovalentaria</taxon>
        <taxon>Atherinomorphae</taxon>
        <taxon>Cyprinodontiformes</taxon>
        <taxon>Poeciliidae</taxon>
        <taxon>Poeciliinae</taxon>
        <taxon>Poecilia</taxon>
    </lineage>
</organism>
<protein>
    <submittedName>
        <fullName evidence="3">Upregulator of cell proliferation</fullName>
    </submittedName>
</protein>
<comment type="similarity">
    <text evidence="1">Belongs to the TRAFAC class dynamin-like GTPase superfamily. Very large inducible GTPase (VLIG) family.</text>
</comment>